<proteinExistence type="predicted"/>
<evidence type="ECO:0000313" key="1">
    <source>
        <dbReference type="EMBL" id="KIL70921.1"/>
    </source>
</evidence>
<dbReference type="EMBL" id="KN818223">
    <property type="protein sequence ID" value="KIL70921.1"/>
    <property type="molecule type" value="Genomic_DNA"/>
</dbReference>
<keyword evidence="2" id="KW-1185">Reference proteome</keyword>
<accession>A0A0C2XMX0</accession>
<protein>
    <submittedName>
        <fullName evidence="1">Uncharacterized protein</fullName>
    </submittedName>
</protein>
<dbReference type="AlphaFoldDB" id="A0A0C2XMX0"/>
<dbReference type="Proteomes" id="UP000054549">
    <property type="component" value="Unassembled WGS sequence"/>
</dbReference>
<dbReference type="InParanoid" id="A0A0C2XMX0"/>
<name>A0A0C2XMX0_AMAMK</name>
<organism evidence="1 2">
    <name type="scientific">Amanita muscaria (strain Koide BX008)</name>
    <dbReference type="NCBI Taxonomy" id="946122"/>
    <lineage>
        <taxon>Eukaryota</taxon>
        <taxon>Fungi</taxon>
        <taxon>Dikarya</taxon>
        <taxon>Basidiomycota</taxon>
        <taxon>Agaricomycotina</taxon>
        <taxon>Agaricomycetes</taxon>
        <taxon>Agaricomycetidae</taxon>
        <taxon>Agaricales</taxon>
        <taxon>Pluteineae</taxon>
        <taxon>Amanitaceae</taxon>
        <taxon>Amanita</taxon>
    </lineage>
</organism>
<evidence type="ECO:0000313" key="2">
    <source>
        <dbReference type="Proteomes" id="UP000054549"/>
    </source>
</evidence>
<sequence>MDDLFWAGSAFVRSTVMSEINTSSDKVSPWVAGNLHDIETEELQNEGYVVLFHSSFVKESNTSLEMQWSTFVQGYDRFIETAHAGVHDGRN</sequence>
<dbReference type="HOGENOM" id="CLU_2426548_0_0_1"/>
<gene>
    <name evidence="1" type="ORF">M378DRAFT_155868</name>
</gene>
<reference evidence="1 2" key="1">
    <citation type="submission" date="2014-04" db="EMBL/GenBank/DDBJ databases">
        <title>Evolutionary Origins and Diversification of the Mycorrhizal Mutualists.</title>
        <authorList>
            <consortium name="DOE Joint Genome Institute"/>
            <consortium name="Mycorrhizal Genomics Consortium"/>
            <person name="Kohler A."/>
            <person name="Kuo A."/>
            <person name="Nagy L.G."/>
            <person name="Floudas D."/>
            <person name="Copeland A."/>
            <person name="Barry K.W."/>
            <person name="Cichocki N."/>
            <person name="Veneault-Fourrey C."/>
            <person name="LaButti K."/>
            <person name="Lindquist E.A."/>
            <person name="Lipzen A."/>
            <person name="Lundell T."/>
            <person name="Morin E."/>
            <person name="Murat C."/>
            <person name="Riley R."/>
            <person name="Ohm R."/>
            <person name="Sun H."/>
            <person name="Tunlid A."/>
            <person name="Henrissat B."/>
            <person name="Grigoriev I.V."/>
            <person name="Hibbett D.S."/>
            <person name="Martin F."/>
        </authorList>
    </citation>
    <scope>NUCLEOTIDE SEQUENCE [LARGE SCALE GENOMIC DNA]</scope>
    <source>
        <strain evidence="1 2">Koide BX008</strain>
    </source>
</reference>